<dbReference type="Proteomes" id="UP001156919">
    <property type="component" value="Segment"/>
</dbReference>
<protein>
    <submittedName>
        <fullName evidence="2">Portal protein</fullName>
    </submittedName>
</protein>
<name>A0A976YDU2_9CAUD</name>
<accession>A0A976YDU2</accession>
<feature type="region of interest" description="Disordered" evidence="1">
    <location>
        <begin position="1"/>
        <end position="24"/>
    </location>
</feature>
<evidence type="ECO:0000313" key="2">
    <source>
        <dbReference type="EMBL" id="UVF62288.1"/>
    </source>
</evidence>
<keyword evidence="3" id="KW-1185">Reference proteome</keyword>
<organism evidence="2 3">
    <name type="scientific">Nitrososphaeria virus YSH_462411</name>
    <dbReference type="NCBI Taxonomy" id="3071321"/>
    <lineage>
        <taxon>Viruses</taxon>
        <taxon>Duplodnaviria</taxon>
        <taxon>Heunggongvirae</taxon>
        <taxon>Uroviricota</taxon>
        <taxon>Caudoviricetes</taxon>
        <taxon>Juravirales</taxon>
        <taxon>Yangangviridae</taxon>
        <taxon>Nohelivirus</taxon>
        <taxon>Nohelivirus yangshanense</taxon>
    </lineage>
</organism>
<evidence type="ECO:0000256" key="1">
    <source>
        <dbReference type="SAM" id="MobiDB-lite"/>
    </source>
</evidence>
<proteinExistence type="predicted"/>
<reference evidence="2 3" key="1">
    <citation type="submission" date="2022-05" db="EMBL/GenBank/DDBJ databases">
        <title>Diverse viruses of marine archaea discovered using metagenomics.</title>
        <authorList>
            <person name="Zhou Y."/>
        </authorList>
    </citation>
    <scope>NUCLEOTIDE SEQUENCE [LARGE SCALE GENOMIC DNA]</scope>
    <source>
        <strain evidence="2">YSH_462411</strain>
    </source>
</reference>
<sequence length="485" mass="55551">MNSPIGTPSHYVESKKKTDPRAPTITPYKEEFNGVVSIFEQQKPNKVTRAVDPFESVIGESPPVSFFKIYDYRDKTPQIDSIVEYTTDLIVGTDMNINTDEEEDKDGKIKEILEDFSSEIGLFEKTRSYVDDTLTGGTSLIVRVFKAGKLENLEQFDMISLKRVKRDVYGNVIDYMIDSGNGGEVSIKKESGISNLNQVFVPLRFRPRGRDFFGRSLYHGLAVERNVGNRTTRPIIEALWSLDDVVIGTLENFAYPREYHIFDGINQDDMELEAQKFKESKPGDVMFINRMHEIDRREPTQAKFDAFITHLSDIVQTGSGFPLEILLGDFTSKASSQTTDSLLMRRIKSFQQHLVKVVKTEILETLLKFNYNMDDETIKRLNISVEFETNTPMEYTPDQVLSRFTSGAWTVEELRNYDKNNGLDLFDDDKIKKMIKDKEEMQKKEFEAGINDKKDSKDKDKAMKEALRATNLALLKETTEAQNGN</sequence>
<evidence type="ECO:0000313" key="3">
    <source>
        <dbReference type="Proteomes" id="UP001156919"/>
    </source>
</evidence>
<dbReference type="EMBL" id="ON649699">
    <property type="protein sequence ID" value="UVF62288.1"/>
    <property type="molecule type" value="Genomic_DNA"/>
</dbReference>